<dbReference type="PANTHER" id="PTHR34698:SF2">
    <property type="entry name" value="5-OXOPROLINASE SUBUNIT B"/>
    <property type="match status" value="1"/>
</dbReference>
<keyword evidence="2" id="KW-0378">Hydrolase</keyword>
<comment type="caution">
    <text evidence="5">The sequence shown here is derived from an EMBL/GenBank/DDBJ whole genome shotgun (WGS) entry which is preliminary data.</text>
</comment>
<accession>A0ABS4IML3</accession>
<gene>
    <name evidence="5" type="ORF">J2Z66_000395</name>
</gene>
<reference evidence="5 6" key="1">
    <citation type="submission" date="2021-03" db="EMBL/GenBank/DDBJ databases">
        <title>Genomic Encyclopedia of Type Strains, Phase IV (KMG-IV): sequencing the most valuable type-strain genomes for metagenomic binning, comparative biology and taxonomic classification.</title>
        <authorList>
            <person name="Goeker M."/>
        </authorList>
    </citation>
    <scope>NUCLEOTIDE SEQUENCE [LARGE SCALE GENOMIC DNA]</scope>
    <source>
        <strain evidence="5 6">DSM 26048</strain>
    </source>
</reference>
<evidence type="ECO:0000313" key="6">
    <source>
        <dbReference type="Proteomes" id="UP001519287"/>
    </source>
</evidence>
<dbReference type="NCBIfam" id="TIGR00370">
    <property type="entry name" value="5-oxoprolinase subunit PxpB"/>
    <property type="match status" value="1"/>
</dbReference>
<feature type="domain" description="Carboxyltransferase" evidence="4">
    <location>
        <begin position="1"/>
        <end position="184"/>
    </location>
</feature>
<dbReference type="Gene3D" id="3.30.1360.40">
    <property type="match status" value="1"/>
</dbReference>
<dbReference type="SUPFAM" id="SSF160467">
    <property type="entry name" value="PH0987 N-terminal domain-like"/>
    <property type="match status" value="1"/>
</dbReference>
<dbReference type="SMART" id="SM00796">
    <property type="entry name" value="AHS1"/>
    <property type="match status" value="1"/>
</dbReference>
<proteinExistence type="predicted"/>
<organism evidence="5 6">
    <name type="scientific">Paenibacillus eucommiae</name>
    <dbReference type="NCBI Taxonomy" id="1355755"/>
    <lineage>
        <taxon>Bacteria</taxon>
        <taxon>Bacillati</taxon>
        <taxon>Bacillota</taxon>
        <taxon>Bacilli</taxon>
        <taxon>Bacillales</taxon>
        <taxon>Paenibacillaceae</taxon>
        <taxon>Paenibacillus</taxon>
    </lineage>
</organism>
<protein>
    <submittedName>
        <fullName evidence="5">Inhibitor of KinA</fullName>
    </submittedName>
</protein>
<dbReference type="EMBL" id="JAGGLB010000001">
    <property type="protein sequence ID" value="MBP1988800.1"/>
    <property type="molecule type" value="Genomic_DNA"/>
</dbReference>
<dbReference type="InterPro" id="IPR029000">
    <property type="entry name" value="Cyclophilin-like_dom_sf"/>
</dbReference>
<dbReference type="Gene3D" id="2.40.100.10">
    <property type="entry name" value="Cyclophilin-like"/>
    <property type="match status" value="1"/>
</dbReference>
<evidence type="ECO:0000256" key="1">
    <source>
        <dbReference type="ARBA" id="ARBA00022741"/>
    </source>
</evidence>
<dbReference type="Proteomes" id="UP001519287">
    <property type="component" value="Unassembled WGS sequence"/>
</dbReference>
<name>A0ABS4IML3_9BACL</name>
<evidence type="ECO:0000256" key="2">
    <source>
        <dbReference type="ARBA" id="ARBA00022801"/>
    </source>
</evidence>
<evidence type="ECO:0000256" key="3">
    <source>
        <dbReference type="ARBA" id="ARBA00022840"/>
    </source>
</evidence>
<dbReference type="Pfam" id="PF02682">
    <property type="entry name" value="CT_C_D"/>
    <property type="match status" value="1"/>
</dbReference>
<evidence type="ECO:0000313" key="5">
    <source>
        <dbReference type="EMBL" id="MBP1988800.1"/>
    </source>
</evidence>
<sequence length="208" mass="23206">MAEHPFEGLIELVPAFTSVTVYYDPMRIHLVYNRSMQAERSRYPFEIVEELLKNSLELMNDYAVPEPQVVQIPVCYDEEFGVDLAHVAKYNGLSKDEVIAIHTSGEYLVHMLGFAPGFPYLGGMDKRIAAPRRQTPRLSVPPGTVGIAGEQTGVYSVETPGGWQLIGRTPLTLFVPGEQPPTLLEAGNVIRFYPISREEYGYMKGLGI</sequence>
<dbReference type="PANTHER" id="PTHR34698">
    <property type="entry name" value="5-OXOPROLINASE SUBUNIT B"/>
    <property type="match status" value="1"/>
</dbReference>
<evidence type="ECO:0000259" key="4">
    <source>
        <dbReference type="SMART" id="SM00796"/>
    </source>
</evidence>
<dbReference type="InterPro" id="IPR010016">
    <property type="entry name" value="PxpB"/>
</dbReference>
<keyword evidence="6" id="KW-1185">Reference proteome</keyword>
<keyword evidence="3" id="KW-0067">ATP-binding</keyword>
<keyword evidence="1" id="KW-0547">Nucleotide-binding</keyword>
<dbReference type="SUPFAM" id="SSF50891">
    <property type="entry name" value="Cyclophilin-like"/>
    <property type="match status" value="1"/>
</dbReference>
<dbReference type="InterPro" id="IPR003833">
    <property type="entry name" value="CT_C_D"/>
</dbReference>